<accession>A0ABY4HGR6</accession>
<reference evidence="4" key="1">
    <citation type="submission" date="2022-04" db="EMBL/GenBank/DDBJ databases">
        <title>Halobacillus sp. isolated from saltern.</title>
        <authorList>
            <person name="Won M."/>
            <person name="Lee C.-M."/>
            <person name="Woen H.-Y."/>
            <person name="Kwon S.-W."/>
        </authorList>
    </citation>
    <scope>NUCLEOTIDE SEQUENCE</scope>
    <source>
        <strain evidence="4">SSHM10-5</strain>
    </source>
</reference>
<comment type="function">
    <text evidence="3">Required for formate dehydrogenase (FDH) activity. Acts as a sulfur carrier protein that transfers sulfur from IscS to the molybdenum cofactor prior to its insertion into FDH.</text>
</comment>
<dbReference type="Pfam" id="PF02634">
    <property type="entry name" value="FdhD-NarQ"/>
    <property type="match status" value="1"/>
</dbReference>
<dbReference type="InterPro" id="IPR003786">
    <property type="entry name" value="FdhD"/>
</dbReference>
<keyword evidence="1 3" id="KW-0963">Cytoplasm</keyword>
<evidence type="ECO:0000313" key="5">
    <source>
        <dbReference type="Proteomes" id="UP000830326"/>
    </source>
</evidence>
<dbReference type="NCBIfam" id="TIGR00129">
    <property type="entry name" value="fdhD_narQ"/>
    <property type="match status" value="1"/>
</dbReference>
<evidence type="ECO:0000256" key="1">
    <source>
        <dbReference type="ARBA" id="ARBA00022490"/>
    </source>
</evidence>
<keyword evidence="5" id="KW-1185">Reference proteome</keyword>
<evidence type="ECO:0000256" key="3">
    <source>
        <dbReference type="HAMAP-Rule" id="MF_00187"/>
    </source>
</evidence>
<dbReference type="EMBL" id="CP095075">
    <property type="protein sequence ID" value="UOR13050.1"/>
    <property type="molecule type" value="Genomic_DNA"/>
</dbReference>
<comment type="subcellular location">
    <subcellularLocation>
        <location evidence="3">Cytoplasm</location>
    </subcellularLocation>
</comment>
<dbReference type="SUPFAM" id="SSF53927">
    <property type="entry name" value="Cytidine deaminase-like"/>
    <property type="match status" value="1"/>
</dbReference>
<sequence>MRKGTTEKDMIKYDHGLIIEESDEVAEEYPLTIVLNDEEFATMVCTPMHLEELVIGFLASEGAIRTIADVDSISIDEERGFAYIKTNVTFEKVDTTKRWIGSCCGKSRAFYFQNDAKIAKTVMNEMKIEPELCLTLMEAFQKEADMFKKTGGVHQAAIASEQGVEIVFNDIGRHNALDKLNGHLLKQRLSRKNKIIIFSGRISSEVLLKVSKMGIGFLLSKSAPTDLALKLAEDLNITAVGFVRGKRMNIYTHAKRLAIQPKE</sequence>
<name>A0ABY4HGR6_9BACI</name>
<comment type="similarity">
    <text evidence="3">Belongs to the FdhD family.</text>
</comment>
<evidence type="ECO:0000313" key="4">
    <source>
        <dbReference type="EMBL" id="UOR13050.1"/>
    </source>
</evidence>
<evidence type="ECO:0000256" key="2">
    <source>
        <dbReference type="ARBA" id="ARBA00023150"/>
    </source>
</evidence>
<dbReference type="HAMAP" id="MF_00187">
    <property type="entry name" value="FdhD"/>
    <property type="match status" value="1"/>
</dbReference>
<protein>
    <recommendedName>
        <fullName evidence="3">Sulfur carrier protein FdhD</fullName>
    </recommendedName>
</protein>
<organism evidence="4 5">
    <name type="scientific">Halobacillus amylolyticus</name>
    <dbReference type="NCBI Taxonomy" id="2932259"/>
    <lineage>
        <taxon>Bacteria</taxon>
        <taxon>Bacillati</taxon>
        <taxon>Bacillota</taxon>
        <taxon>Bacilli</taxon>
        <taxon>Bacillales</taxon>
        <taxon>Bacillaceae</taxon>
        <taxon>Halobacillus</taxon>
    </lineage>
</organism>
<dbReference type="PIRSF" id="PIRSF015626">
    <property type="entry name" value="FdhD"/>
    <property type="match status" value="1"/>
</dbReference>
<keyword evidence="2 3" id="KW-0501">Molybdenum cofactor biosynthesis</keyword>
<feature type="active site" description="Cysteine persulfide intermediate" evidence="3">
    <location>
        <position position="104"/>
    </location>
</feature>
<feature type="binding site" evidence="3">
    <location>
        <begin position="242"/>
        <end position="247"/>
    </location>
    <ligand>
        <name>Mo-bis(molybdopterin guanine dinucleotide)</name>
        <dbReference type="ChEBI" id="CHEBI:60539"/>
    </ligand>
</feature>
<dbReference type="PANTHER" id="PTHR30592">
    <property type="entry name" value="FORMATE DEHYDROGENASE"/>
    <property type="match status" value="1"/>
</dbReference>
<dbReference type="Gene3D" id="3.40.140.10">
    <property type="entry name" value="Cytidine Deaminase, domain 2"/>
    <property type="match status" value="1"/>
</dbReference>
<dbReference type="Gene3D" id="3.10.20.10">
    <property type="match status" value="1"/>
</dbReference>
<dbReference type="InterPro" id="IPR016193">
    <property type="entry name" value="Cytidine_deaminase-like"/>
</dbReference>
<dbReference type="PANTHER" id="PTHR30592:SF1">
    <property type="entry name" value="SULFUR CARRIER PROTEIN FDHD"/>
    <property type="match status" value="1"/>
</dbReference>
<dbReference type="RefSeq" id="WP_245034351.1">
    <property type="nucleotide sequence ID" value="NZ_CP095075.1"/>
</dbReference>
<dbReference type="Proteomes" id="UP000830326">
    <property type="component" value="Chromosome"/>
</dbReference>
<proteinExistence type="inferred from homology"/>
<gene>
    <name evidence="3 4" type="primary">fdhD</name>
    <name evidence="4" type="ORF">MUO15_06015</name>
</gene>